<protein>
    <submittedName>
        <fullName evidence="1">Uncharacterized protein</fullName>
    </submittedName>
</protein>
<dbReference type="EMBL" id="JBBPBN010000047">
    <property type="protein sequence ID" value="KAK8994372.1"/>
    <property type="molecule type" value="Genomic_DNA"/>
</dbReference>
<organism evidence="1 2">
    <name type="scientific">Hibiscus sabdariffa</name>
    <name type="common">roselle</name>
    <dbReference type="NCBI Taxonomy" id="183260"/>
    <lineage>
        <taxon>Eukaryota</taxon>
        <taxon>Viridiplantae</taxon>
        <taxon>Streptophyta</taxon>
        <taxon>Embryophyta</taxon>
        <taxon>Tracheophyta</taxon>
        <taxon>Spermatophyta</taxon>
        <taxon>Magnoliopsida</taxon>
        <taxon>eudicotyledons</taxon>
        <taxon>Gunneridae</taxon>
        <taxon>Pentapetalae</taxon>
        <taxon>rosids</taxon>
        <taxon>malvids</taxon>
        <taxon>Malvales</taxon>
        <taxon>Malvaceae</taxon>
        <taxon>Malvoideae</taxon>
        <taxon>Hibiscus</taxon>
    </lineage>
</organism>
<reference evidence="1 2" key="1">
    <citation type="journal article" date="2024" name="G3 (Bethesda)">
        <title>Genome assembly of Hibiscus sabdariffa L. provides insights into metabolisms of medicinal natural products.</title>
        <authorList>
            <person name="Kim T."/>
        </authorList>
    </citation>
    <scope>NUCLEOTIDE SEQUENCE [LARGE SCALE GENOMIC DNA]</scope>
    <source>
        <strain evidence="1">TK-2024</strain>
        <tissue evidence="1">Old leaves</tissue>
    </source>
</reference>
<dbReference type="Proteomes" id="UP001396334">
    <property type="component" value="Unassembled WGS sequence"/>
</dbReference>
<proteinExistence type="predicted"/>
<comment type="caution">
    <text evidence="1">The sequence shown here is derived from an EMBL/GenBank/DDBJ whole genome shotgun (WGS) entry which is preliminary data.</text>
</comment>
<keyword evidence="2" id="KW-1185">Reference proteome</keyword>
<accession>A0ABR2Q111</accession>
<evidence type="ECO:0000313" key="2">
    <source>
        <dbReference type="Proteomes" id="UP001396334"/>
    </source>
</evidence>
<evidence type="ECO:0000313" key="1">
    <source>
        <dbReference type="EMBL" id="KAK8994372.1"/>
    </source>
</evidence>
<name>A0ABR2Q111_9ROSI</name>
<sequence length="97" mass="9880">MNSDNPVPSALTGALNNAARSSFACIDGRGMQCCMGGSIGVGESVWVQLCMHVALVDVGCIGTASHVHQAKLLRAALFSAPISVLGTGLSLFIDGFS</sequence>
<gene>
    <name evidence="1" type="ORF">V6N11_045464</name>
</gene>